<dbReference type="GO" id="GO:0071978">
    <property type="term" value="P:bacterial-type flagellum-dependent swarming motility"/>
    <property type="evidence" value="ECO:0007669"/>
    <property type="project" value="TreeGrafter"/>
</dbReference>
<comment type="subcellular location">
    <subcellularLocation>
        <location evidence="2">Cell membrane</location>
        <topology evidence="2">Single-pass membrane protein</topology>
    </subcellularLocation>
</comment>
<dbReference type="Proteomes" id="UP000319619">
    <property type="component" value="Unassembled WGS sequence"/>
</dbReference>
<organism evidence="12 13">
    <name type="scientific">candidate division LCP-89 bacterium B3_LCP</name>
    <dbReference type="NCBI Taxonomy" id="2012998"/>
    <lineage>
        <taxon>Bacteria</taxon>
        <taxon>Pseudomonadati</taxon>
        <taxon>Bacteria division LCP-89</taxon>
    </lineage>
</organism>
<protein>
    <recommendedName>
        <fullName evidence="10">Flagellar protein FliL</fullName>
    </recommendedName>
</protein>
<dbReference type="AlphaFoldDB" id="A0A532V4V8"/>
<keyword evidence="6 10" id="KW-0812">Transmembrane</keyword>
<evidence type="ECO:0000256" key="4">
    <source>
        <dbReference type="ARBA" id="ARBA00022475"/>
    </source>
</evidence>
<comment type="caution">
    <text evidence="12">The sequence shown here is derived from an EMBL/GenBank/DDBJ whole genome shotgun (WGS) entry which is preliminary data.</text>
</comment>
<dbReference type="EMBL" id="NJBN01000001">
    <property type="protein sequence ID" value="TKJ42235.1"/>
    <property type="molecule type" value="Genomic_DNA"/>
</dbReference>
<evidence type="ECO:0000256" key="11">
    <source>
        <dbReference type="SAM" id="MobiDB-lite"/>
    </source>
</evidence>
<dbReference type="Pfam" id="PF03748">
    <property type="entry name" value="FliL"/>
    <property type="match status" value="1"/>
</dbReference>
<dbReference type="GO" id="GO:0006935">
    <property type="term" value="P:chemotaxis"/>
    <property type="evidence" value="ECO:0007669"/>
    <property type="project" value="UniProtKB-KW"/>
</dbReference>
<evidence type="ECO:0000313" key="12">
    <source>
        <dbReference type="EMBL" id="TKJ42235.1"/>
    </source>
</evidence>
<evidence type="ECO:0000256" key="1">
    <source>
        <dbReference type="ARBA" id="ARBA00002254"/>
    </source>
</evidence>
<keyword evidence="5 10" id="KW-0145">Chemotaxis</keyword>
<dbReference type="InterPro" id="IPR005503">
    <property type="entry name" value="FliL"/>
</dbReference>
<accession>A0A532V4V8</accession>
<evidence type="ECO:0000256" key="3">
    <source>
        <dbReference type="ARBA" id="ARBA00008281"/>
    </source>
</evidence>
<name>A0A532V4V8_UNCL8</name>
<evidence type="ECO:0000256" key="5">
    <source>
        <dbReference type="ARBA" id="ARBA00022500"/>
    </source>
</evidence>
<keyword evidence="7 10" id="KW-0283">Flagellar rotation</keyword>
<proteinExistence type="inferred from homology"/>
<feature type="transmembrane region" description="Helical" evidence="10">
    <location>
        <begin position="12"/>
        <end position="31"/>
    </location>
</feature>
<gene>
    <name evidence="12" type="ORF">CEE37_00735</name>
</gene>
<feature type="region of interest" description="Disordered" evidence="11">
    <location>
        <begin position="45"/>
        <end position="78"/>
    </location>
</feature>
<evidence type="ECO:0000256" key="2">
    <source>
        <dbReference type="ARBA" id="ARBA00004162"/>
    </source>
</evidence>
<dbReference type="GO" id="GO:0005886">
    <property type="term" value="C:plasma membrane"/>
    <property type="evidence" value="ECO:0007669"/>
    <property type="project" value="UniProtKB-SubCell"/>
</dbReference>
<dbReference type="PANTHER" id="PTHR35091">
    <property type="entry name" value="FLAGELLAR PROTEIN FLIL"/>
    <property type="match status" value="1"/>
</dbReference>
<reference evidence="12 13" key="1">
    <citation type="submission" date="2017-06" db="EMBL/GenBank/DDBJ databases">
        <title>Novel microbial phyla capable of carbon fixation and sulfur reduction in deep-sea sediments.</title>
        <authorList>
            <person name="Huang J."/>
            <person name="Baker B."/>
            <person name="Wang Y."/>
        </authorList>
    </citation>
    <scope>NUCLEOTIDE SEQUENCE [LARGE SCALE GENOMIC DNA]</scope>
    <source>
        <strain evidence="12">B3_LCP</strain>
    </source>
</reference>
<evidence type="ECO:0000256" key="7">
    <source>
        <dbReference type="ARBA" id="ARBA00022779"/>
    </source>
</evidence>
<dbReference type="GO" id="GO:0009425">
    <property type="term" value="C:bacterial-type flagellum basal body"/>
    <property type="evidence" value="ECO:0007669"/>
    <property type="project" value="InterPro"/>
</dbReference>
<evidence type="ECO:0000313" key="13">
    <source>
        <dbReference type="Proteomes" id="UP000319619"/>
    </source>
</evidence>
<evidence type="ECO:0000256" key="10">
    <source>
        <dbReference type="RuleBase" id="RU364125"/>
    </source>
</evidence>
<evidence type="ECO:0000256" key="9">
    <source>
        <dbReference type="ARBA" id="ARBA00023136"/>
    </source>
</evidence>
<evidence type="ECO:0000256" key="6">
    <source>
        <dbReference type="ARBA" id="ARBA00022692"/>
    </source>
</evidence>
<keyword evidence="8 10" id="KW-1133">Transmembrane helix</keyword>
<dbReference type="PANTHER" id="PTHR35091:SF2">
    <property type="entry name" value="FLAGELLAR PROTEIN FLIL"/>
    <property type="match status" value="1"/>
</dbReference>
<comment type="function">
    <text evidence="1 10">Controls the rotational direction of flagella during chemotaxis.</text>
</comment>
<feature type="compositionally biased region" description="Basic and acidic residues" evidence="11">
    <location>
        <begin position="45"/>
        <end position="68"/>
    </location>
</feature>
<keyword evidence="4 10" id="KW-1003">Cell membrane</keyword>
<sequence>MNFKALLGKPINIVMVVFAVIGVVLLSRVIVQTFVFSPPEQAVVHDGEASVHSQEREAKKEEKKKDSHGGGQGEGEEPEEGIHMIENLVVNPANSGGRRHLMVSLGLEYHELHVKEELERLDPPIRDNLITLLAGQEMGVLADIKYRERIRKSLLKAINYYIEDGRVEKLYFVRYVFQ</sequence>
<keyword evidence="9 10" id="KW-0472">Membrane</keyword>
<comment type="similarity">
    <text evidence="3 10">Belongs to the FliL family.</text>
</comment>
<evidence type="ECO:0000256" key="8">
    <source>
        <dbReference type="ARBA" id="ARBA00022989"/>
    </source>
</evidence>